<feature type="domain" description="Glycosyl hydrolase family 95 N-terminal" evidence="1">
    <location>
        <begin position="129"/>
        <end position="272"/>
    </location>
</feature>
<evidence type="ECO:0000313" key="4">
    <source>
        <dbReference type="EMBL" id="MBE1594933.1"/>
    </source>
</evidence>
<protein>
    <submittedName>
        <fullName evidence="4">Alpha-L-fucosidase 2</fullName>
        <ecNumber evidence="4">3.2.1.51</ecNumber>
    </submittedName>
</protein>
<dbReference type="InterPro" id="IPR012341">
    <property type="entry name" value="6hp_glycosidase-like_sf"/>
</dbReference>
<dbReference type="InterPro" id="IPR008928">
    <property type="entry name" value="6-hairpin_glycosidase_sf"/>
</dbReference>
<reference evidence="4 5" key="1">
    <citation type="submission" date="2020-10" db="EMBL/GenBank/DDBJ databases">
        <title>Sequencing the genomes of 1000 actinobacteria strains.</title>
        <authorList>
            <person name="Klenk H.-P."/>
        </authorList>
    </citation>
    <scope>NUCLEOTIDE SEQUENCE [LARGE SCALE GENOMIC DNA]</scope>
    <source>
        <strain evidence="4 5">DSM 41803</strain>
    </source>
</reference>
<accession>A0A8I0P3Z3</accession>
<dbReference type="Pfam" id="PF14498">
    <property type="entry name" value="Glyco_hyd_65N_2"/>
    <property type="match status" value="2"/>
</dbReference>
<sequence length="807" mass="87565">MDTPRPDSPRSLPTRRGLLSLAAVGGAVAALGGLPAFTASAAPARPAGSPMLADGEGAATELRWRAPADDRSMITQGLPVGNGRLGALVGNDPGRERLFLTDATLWTGGRNPTLDGDGQFPYGRDDFGSFTLLGKLTVDIPDHDLSAVSGYRRALDLRQGLVTASYVRSGVTYRRRVFASAPDDVIVLHLTQDGGGRYTGAIALDGTHGETTTGTRAGRYASFGAEFANGLRYGAAVTAYGSGGTVAVEGARISFRNCRSLTVVVAGGTNYAPDPATDYRAPALDPRGLARDKVLDAAAHSATTLLHTHVADHRALFESMHVSLGTSSPLQRGMDTWERVGARHTDATPDPELEAAYLQFGRYLMIAGSRGSLPLNLQGLWLDGNDPDWMGDYHTDINLQMNYWMADRAALSDCFDAFTDYCLAQLPSWTELTRTRFNDPRNRYRNSTGKLAGWTVAISTNIHGGMGWWWHPAGNAWLCNSLYEHYEFTQDRTHLARIIPMLKGACEFWEARLLTTTVTDPVTGEKRDVLVADSDWSPEHGPLDARGITYAQELVWALFDNYRTACEVLGRDAAYARTVTGLQERLHLPGVSAKTGWLEEWMSPDNLGETTHRHLSPLVQLFPGDRIRPDGSTPEAIVEGATALLTARGMESFGWANAWRALCWARLKDAENAYRLIVNNLRPSTGGANGTAPNLFDIYEVERGRGIFQIDGNFGTPAAMIEMLVYSRPGRLQLLPALPDAWAASGSITGVGVRGGFTVDLRWRNGRPTEVTVTSVGGRTTTVAFGERTRKITLTPGRSVTLRDLGR</sequence>
<dbReference type="GeneID" id="86825677"/>
<name>A0A8I0P3Z3_9ACTN</name>
<dbReference type="Pfam" id="PF21307">
    <property type="entry name" value="Glyco_hydro_95_C"/>
    <property type="match status" value="1"/>
</dbReference>
<keyword evidence="5" id="KW-1185">Reference proteome</keyword>
<dbReference type="SUPFAM" id="SSF48208">
    <property type="entry name" value="Six-hairpin glycosidases"/>
    <property type="match status" value="1"/>
</dbReference>
<dbReference type="EMBL" id="JADBGF010000001">
    <property type="protein sequence ID" value="MBE1594933.1"/>
    <property type="molecule type" value="Genomic_DNA"/>
</dbReference>
<feature type="domain" description="Alpha fucosidase A-like C-terminal" evidence="2">
    <location>
        <begin position="727"/>
        <end position="787"/>
    </location>
</feature>
<dbReference type="InterPro" id="IPR016518">
    <property type="entry name" value="Alpha-L-fucosidase"/>
</dbReference>
<dbReference type="RefSeq" id="WP_046916079.1">
    <property type="nucleotide sequence ID" value="NZ_JADBGF010000001.1"/>
</dbReference>
<dbReference type="PANTHER" id="PTHR31084">
    <property type="entry name" value="ALPHA-L-FUCOSIDASE 2"/>
    <property type="match status" value="1"/>
</dbReference>
<dbReference type="PANTHER" id="PTHR31084:SF3">
    <property type="entry name" value="ALPHA-FUCOSIDASE A"/>
    <property type="match status" value="1"/>
</dbReference>
<keyword evidence="4" id="KW-0378">Hydrolase</keyword>
<dbReference type="Gene3D" id="1.50.10.10">
    <property type="match status" value="1"/>
</dbReference>
<feature type="domain" description="Glycosyl hydrolase family 95 catalytic" evidence="3">
    <location>
        <begin position="302"/>
        <end position="724"/>
    </location>
</feature>
<dbReference type="InterPro" id="IPR049053">
    <property type="entry name" value="AFCA-like_C"/>
</dbReference>
<dbReference type="GO" id="GO:0005975">
    <property type="term" value="P:carbohydrate metabolic process"/>
    <property type="evidence" value="ECO:0007669"/>
    <property type="project" value="InterPro"/>
</dbReference>
<evidence type="ECO:0000259" key="3">
    <source>
        <dbReference type="Pfam" id="PF22124"/>
    </source>
</evidence>
<keyword evidence="4" id="KW-0326">Glycosidase</keyword>
<dbReference type="PROSITE" id="PS51318">
    <property type="entry name" value="TAT"/>
    <property type="match status" value="1"/>
</dbReference>
<dbReference type="Pfam" id="PF22124">
    <property type="entry name" value="Glyco_hydro_95_cat"/>
    <property type="match status" value="1"/>
</dbReference>
<dbReference type="InterPro" id="IPR027414">
    <property type="entry name" value="GH95_N_dom"/>
</dbReference>
<feature type="domain" description="Glycosyl hydrolase family 95 N-terminal" evidence="1">
    <location>
        <begin position="64"/>
        <end position="111"/>
    </location>
</feature>
<dbReference type="GO" id="GO:0004560">
    <property type="term" value="F:alpha-L-fucosidase activity"/>
    <property type="evidence" value="ECO:0007669"/>
    <property type="project" value="UniProtKB-EC"/>
</dbReference>
<dbReference type="EC" id="3.2.1.51" evidence="4"/>
<comment type="caution">
    <text evidence="4">The sequence shown here is derived from an EMBL/GenBank/DDBJ whole genome shotgun (WGS) entry which is preliminary data.</text>
</comment>
<dbReference type="PIRSF" id="PIRSF007663">
    <property type="entry name" value="UCP007663"/>
    <property type="match status" value="1"/>
</dbReference>
<gene>
    <name evidence="4" type="ORF">H4687_001062</name>
</gene>
<evidence type="ECO:0000259" key="2">
    <source>
        <dbReference type="Pfam" id="PF21307"/>
    </source>
</evidence>
<dbReference type="Proteomes" id="UP000629287">
    <property type="component" value="Unassembled WGS sequence"/>
</dbReference>
<dbReference type="AlphaFoldDB" id="A0A8I0P3Z3"/>
<organism evidence="4 5">
    <name type="scientific">Streptomyces stelliscabiei</name>
    <dbReference type="NCBI Taxonomy" id="146820"/>
    <lineage>
        <taxon>Bacteria</taxon>
        <taxon>Bacillati</taxon>
        <taxon>Actinomycetota</taxon>
        <taxon>Actinomycetes</taxon>
        <taxon>Kitasatosporales</taxon>
        <taxon>Streptomycetaceae</taxon>
        <taxon>Streptomyces</taxon>
    </lineage>
</organism>
<dbReference type="InterPro" id="IPR006311">
    <property type="entry name" value="TAT_signal"/>
</dbReference>
<evidence type="ECO:0000313" key="5">
    <source>
        <dbReference type="Proteomes" id="UP000629287"/>
    </source>
</evidence>
<dbReference type="InterPro" id="IPR054363">
    <property type="entry name" value="GH95_cat"/>
</dbReference>
<proteinExistence type="predicted"/>
<evidence type="ECO:0000259" key="1">
    <source>
        <dbReference type="Pfam" id="PF14498"/>
    </source>
</evidence>
<dbReference type="OrthoDB" id="9802600at2"/>